<gene>
    <name evidence="2" type="ORF">H9810_00765</name>
</gene>
<reference evidence="2" key="2">
    <citation type="submission" date="2021-04" db="EMBL/GenBank/DDBJ databases">
        <authorList>
            <person name="Gilroy R."/>
        </authorList>
    </citation>
    <scope>NUCLEOTIDE SEQUENCE</scope>
    <source>
        <strain evidence="2">3436</strain>
    </source>
</reference>
<feature type="transmembrane region" description="Helical" evidence="1">
    <location>
        <begin position="143"/>
        <end position="166"/>
    </location>
</feature>
<sequence length="266" mass="30329">MWTRSLLKQNAKDALRGRYWRSFLLCFLLTLLGIGDYSPQYRVTYDLASDELDNLRYGPVWEGNASVQDLWAELNDSNLLFLLQFGVVLLLIGVVIGLCWAFFLVNPLTVGRNRYFMESRQAPAPMKTVLTIFRPPYMNVVKVSALVSLKIALGSLLIIPGIYWQYCYWMVPYLLAENPYLTTGRAMELSRQMMEGEKLRTFVLVLSFIGWIVLSALTLGIGLLFLEPYYQATMAELYAVLRSKAFSLNLTDENELCGFVRHDAGA</sequence>
<dbReference type="Pfam" id="PF06161">
    <property type="entry name" value="DUF975"/>
    <property type="match status" value="1"/>
</dbReference>
<comment type="caution">
    <text evidence="2">The sequence shown here is derived from an EMBL/GenBank/DDBJ whole genome shotgun (WGS) entry which is preliminary data.</text>
</comment>
<evidence type="ECO:0000313" key="2">
    <source>
        <dbReference type="EMBL" id="HIZ47236.1"/>
    </source>
</evidence>
<feature type="transmembrane region" description="Helical" evidence="1">
    <location>
        <begin position="79"/>
        <end position="105"/>
    </location>
</feature>
<evidence type="ECO:0000256" key="1">
    <source>
        <dbReference type="SAM" id="Phobius"/>
    </source>
</evidence>
<protein>
    <submittedName>
        <fullName evidence="2">DUF975 family protein</fullName>
    </submittedName>
</protein>
<accession>A0A9D2F193</accession>
<organism evidence="2 3">
    <name type="scientific">Candidatus Gemmiger excrementavium</name>
    <dbReference type="NCBI Taxonomy" id="2838608"/>
    <lineage>
        <taxon>Bacteria</taxon>
        <taxon>Bacillati</taxon>
        <taxon>Bacillota</taxon>
        <taxon>Clostridia</taxon>
        <taxon>Eubacteriales</taxon>
        <taxon>Gemmiger</taxon>
    </lineage>
</organism>
<keyword evidence="1" id="KW-0472">Membrane</keyword>
<dbReference type="PANTHER" id="PTHR40076:SF1">
    <property type="entry name" value="MEMBRANE PROTEIN"/>
    <property type="match status" value="1"/>
</dbReference>
<dbReference type="Proteomes" id="UP000824031">
    <property type="component" value="Unassembled WGS sequence"/>
</dbReference>
<reference evidence="2" key="1">
    <citation type="journal article" date="2021" name="PeerJ">
        <title>Extensive microbial diversity within the chicken gut microbiome revealed by metagenomics and culture.</title>
        <authorList>
            <person name="Gilroy R."/>
            <person name="Ravi A."/>
            <person name="Getino M."/>
            <person name="Pursley I."/>
            <person name="Horton D.L."/>
            <person name="Alikhan N.F."/>
            <person name="Baker D."/>
            <person name="Gharbi K."/>
            <person name="Hall N."/>
            <person name="Watson M."/>
            <person name="Adriaenssens E.M."/>
            <person name="Foster-Nyarko E."/>
            <person name="Jarju S."/>
            <person name="Secka A."/>
            <person name="Antonio M."/>
            <person name="Oren A."/>
            <person name="Chaudhuri R.R."/>
            <person name="La Ragione R."/>
            <person name="Hildebrand F."/>
            <person name="Pallen M.J."/>
        </authorList>
    </citation>
    <scope>NUCLEOTIDE SEQUENCE</scope>
    <source>
        <strain evidence="2">3436</strain>
    </source>
</reference>
<keyword evidence="1" id="KW-1133">Transmembrane helix</keyword>
<name>A0A9D2F193_9FIRM</name>
<dbReference type="EMBL" id="DXBO01000014">
    <property type="protein sequence ID" value="HIZ47236.1"/>
    <property type="molecule type" value="Genomic_DNA"/>
</dbReference>
<feature type="transmembrane region" description="Helical" evidence="1">
    <location>
        <begin position="20"/>
        <end position="38"/>
    </location>
</feature>
<dbReference type="AlphaFoldDB" id="A0A9D2F193"/>
<dbReference type="InterPro" id="IPR010380">
    <property type="entry name" value="DUF975"/>
</dbReference>
<dbReference type="PANTHER" id="PTHR40076">
    <property type="entry name" value="MEMBRANE PROTEIN-RELATED"/>
    <property type="match status" value="1"/>
</dbReference>
<proteinExistence type="predicted"/>
<keyword evidence="1" id="KW-0812">Transmembrane</keyword>
<evidence type="ECO:0000313" key="3">
    <source>
        <dbReference type="Proteomes" id="UP000824031"/>
    </source>
</evidence>
<feature type="transmembrane region" description="Helical" evidence="1">
    <location>
        <begin position="202"/>
        <end position="226"/>
    </location>
</feature>